<dbReference type="Gene3D" id="3.40.50.1010">
    <property type="entry name" value="5'-nuclease"/>
    <property type="match status" value="1"/>
</dbReference>
<dbReference type="Proteomes" id="UP000239001">
    <property type="component" value="Unassembled WGS sequence"/>
</dbReference>
<sequence length="147" mass="16858">MIPFVIIDSNVVAKWFFPEVLTEKALALRKDWQVGAIELIAPELLLLEVSHVISQKKRTHFITPDESRTTLQNLLFLDIPTVAIYPLLATAHEMTIVFELTLDDALYLALAQELGGKFITADPWLYHSLRLKIDFIEFLENYKSMAQ</sequence>
<name>A0A2T1LRW6_9CHRO</name>
<dbReference type="GO" id="GO:0003677">
    <property type="term" value="F:DNA binding"/>
    <property type="evidence" value="ECO:0007669"/>
    <property type="project" value="UniProtKB-KW"/>
</dbReference>
<accession>A0A2T1LRW6</accession>
<keyword evidence="4" id="KW-1185">Reference proteome</keyword>
<reference evidence="3 4" key="2">
    <citation type="submission" date="2018-03" db="EMBL/GenBank/DDBJ databases">
        <authorList>
            <person name="Keele B.F."/>
        </authorList>
    </citation>
    <scope>NUCLEOTIDE SEQUENCE [LARGE SCALE GENOMIC DNA]</scope>
    <source>
        <strain evidence="3 4">CCALA 016</strain>
    </source>
</reference>
<dbReference type="InterPro" id="IPR029060">
    <property type="entry name" value="PIN-like_dom_sf"/>
</dbReference>
<evidence type="ECO:0000259" key="2">
    <source>
        <dbReference type="Pfam" id="PF01850"/>
    </source>
</evidence>
<evidence type="ECO:0000313" key="3">
    <source>
        <dbReference type="EMBL" id="PSF31393.1"/>
    </source>
</evidence>
<feature type="domain" description="PIN" evidence="2">
    <location>
        <begin position="5"/>
        <end position="123"/>
    </location>
</feature>
<dbReference type="RefSeq" id="WP_106459195.1">
    <property type="nucleotide sequence ID" value="NZ_PXOH01000044.1"/>
</dbReference>
<dbReference type="PANTHER" id="PTHR35901:SF1">
    <property type="entry name" value="EXONUCLEASE VAPC9"/>
    <property type="match status" value="1"/>
</dbReference>
<proteinExistence type="predicted"/>
<dbReference type="InterPro" id="IPR051619">
    <property type="entry name" value="TypeII_TA_RNase_PINc/VapC"/>
</dbReference>
<dbReference type="Pfam" id="PF01850">
    <property type="entry name" value="PIN"/>
    <property type="match status" value="1"/>
</dbReference>
<keyword evidence="3" id="KW-0238">DNA-binding</keyword>
<dbReference type="CDD" id="cd09873">
    <property type="entry name" value="PIN_Pae0151-like"/>
    <property type="match status" value="1"/>
</dbReference>
<gene>
    <name evidence="3" type="ORF">C7H19_22715</name>
</gene>
<dbReference type="PANTHER" id="PTHR35901">
    <property type="entry name" value="RIBONUCLEASE VAPC3"/>
    <property type="match status" value="1"/>
</dbReference>
<keyword evidence="1" id="KW-0460">Magnesium</keyword>
<organism evidence="3 4">
    <name type="scientific">Aphanothece hegewaldii CCALA 016</name>
    <dbReference type="NCBI Taxonomy" id="2107694"/>
    <lineage>
        <taxon>Bacteria</taxon>
        <taxon>Bacillati</taxon>
        <taxon>Cyanobacteriota</taxon>
        <taxon>Cyanophyceae</taxon>
        <taxon>Oscillatoriophycideae</taxon>
        <taxon>Chroococcales</taxon>
        <taxon>Aphanothecaceae</taxon>
        <taxon>Aphanothece</taxon>
    </lineage>
</organism>
<dbReference type="OrthoDB" id="459975at2"/>
<comment type="caution">
    <text evidence="3">The sequence shown here is derived from an EMBL/GenBank/DDBJ whole genome shotgun (WGS) entry which is preliminary data.</text>
</comment>
<reference evidence="3 4" key="1">
    <citation type="submission" date="2018-03" db="EMBL/GenBank/DDBJ databases">
        <title>The ancient ancestry and fast evolution of plastids.</title>
        <authorList>
            <person name="Moore K.R."/>
            <person name="Magnabosco C."/>
            <person name="Momper L."/>
            <person name="Gold D.A."/>
            <person name="Bosak T."/>
            <person name="Fournier G.P."/>
        </authorList>
    </citation>
    <scope>NUCLEOTIDE SEQUENCE [LARGE SCALE GENOMIC DNA]</scope>
    <source>
        <strain evidence="3 4">CCALA 016</strain>
    </source>
</reference>
<dbReference type="SUPFAM" id="SSF88723">
    <property type="entry name" value="PIN domain-like"/>
    <property type="match status" value="1"/>
</dbReference>
<dbReference type="InterPro" id="IPR002716">
    <property type="entry name" value="PIN_dom"/>
</dbReference>
<dbReference type="InterPro" id="IPR044153">
    <property type="entry name" value="PIN_Pae0151-like"/>
</dbReference>
<evidence type="ECO:0000313" key="4">
    <source>
        <dbReference type="Proteomes" id="UP000239001"/>
    </source>
</evidence>
<dbReference type="AlphaFoldDB" id="A0A2T1LRW6"/>
<protein>
    <submittedName>
        <fullName evidence="3">DNA-binding protein</fullName>
    </submittedName>
</protein>
<evidence type="ECO:0000256" key="1">
    <source>
        <dbReference type="ARBA" id="ARBA00022842"/>
    </source>
</evidence>
<dbReference type="EMBL" id="PXOH01000044">
    <property type="protein sequence ID" value="PSF31393.1"/>
    <property type="molecule type" value="Genomic_DNA"/>
</dbReference>